<evidence type="ECO:0000259" key="12">
    <source>
        <dbReference type="Pfam" id="PF04101"/>
    </source>
</evidence>
<dbReference type="Pfam" id="PF03033">
    <property type="entry name" value="Glyco_transf_28"/>
    <property type="match status" value="1"/>
</dbReference>
<keyword evidence="9 10" id="KW-0961">Cell wall biogenesis/degradation</keyword>
<keyword evidence="1 10" id="KW-1003">Cell membrane</keyword>
<dbReference type="InterPro" id="IPR006009">
    <property type="entry name" value="GlcNAc_MurG"/>
</dbReference>
<feature type="binding site" evidence="10">
    <location>
        <position position="159"/>
    </location>
    <ligand>
        <name>UDP-N-acetyl-alpha-D-glucosamine</name>
        <dbReference type="ChEBI" id="CHEBI:57705"/>
    </ligand>
</feature>
<evidence type="ECO:0000256" key="1">
    <source>
        <dbReference type="ARBA" id="ARBA00022475"/>
    </source>
</evidence>
<dbReference type="PANTHER" id="PTHR21015">
    <property type="entry name" value="UDP-N-ACETYLGLUCOSAMINE--N-ACETYLMURAMYL-(PENTAPEPTIDE) PYROPHOSPHORYL-UNDECAPRENOL N-ACETYLGLUCOSAMINE TRANSFERASE 1"/>
    <property type="match status" value="1"/>
</dbReference>
<evidence type="ECO:0000256" key="8">
    <source>
        <dbReference type="ARBA" id="ARBA00023306"/>
    </source>
</evidence>
<accession>K4KR18</accession>
<reference evidence="13 14" key="1">
    <citation type="journal article" date="2013" name="Genome Announc.">
        <title>Complete genome sequence of Simiduia agarivorans SA1(T), a marine bacterium able to degrade a variety of polysaccharides.</title>
        <authorList>
            <person name="Lin S.Y."/>
            <person name="Shieh W.Y."/>
            <person name="Chen J.S."/>
            <person name="Tang S.L."/>
        </authorList>
    </citation>
    <scope>NUCLEOTIDE SEQUENCE [LARGE SCALE GENOMIC DNA]</scope>
    <source>
        <strain evidence="14">DSM 21679 / JCM 13881 / BCRC 17597 / SA1</strain>
    </source>
</reference>
<evidence type="ECO:0000256" key="6">
    <source>
        <dbReference type="ARBA" id="ARBA00022984"/>
    </source>
</evidence>
<evidence type="ECO:0000313" key="13">
    <source>
        <dbReference type="EMBL" id="AFV00691.1"/>
    </source>
</evidence>
<dbReference type="GO" id="GO:0009252">
    <property type="term" value="P:peptidoglycan biosynthetic process"/>
    <property type="evidence" value="ECO:0007669"/>
    <property type="project" value="UniProtKB-UniRule"/>
</dbReference>
<feature type="domain" description="Glycosyl transferase family 28 C-terminal" evidence="12">
    <location>
        <begin position="181"/>
        <end position="319"/>
    </location>
</feature>
<dbReference type="AlphaFoldDB" id="K4KR18"/>
<dbReference type="GO" id="GO:0051301">
    <property type="term" value="P:cell division"/>
    <property type="evidence" value="ECO:0007669"/>
    <property type="project" value="UniProtKB-KW"/>
</dbReference>
<evidence type="ECO:0000259" key="11">
    <source>
        <dbReference type="Pfam" id="PF03033"/>
    </source>
</evidence>
<dbReference type="Proteomes" id="UP000000466">
    <property type="component" value="Chromosome"/>
</dbReference>
<feature type="binding site" evidence="10">
    <location>
        <position position="240"/>
    </location>
    <ligand>
        <name>UDP-N-acetyl-alpha-D-glucosamine</name>
        <dbReference type="ChEBI" id="CHEBI:57705"/>
    </ligand>
</feature>
<gene>
    <name evidence="10 13" type="primary">murG</name>
    <name evidence="13" type="ordered locus">M5M_17810</name>
</gene>
<dbReference type="PANTHER" id="PTHR21015:SF22">
    <property type="entry name" value="GLYCOSYLTRANSFERASE"/>
    <property type="match status" value="1"/>
</dbReference>
<dbReference type="CDD" id="cd03785">
    <property type="entry name" value="GT28_MurG"/>
    <property type="match status" value="1"/>
</dbReference>
<dbReference type="STRING" id="1117647.M5M_17810"/>
<feature type="binding site" evidence="10">
    <location>
        <position position="187"/>
    </location>
    <ligand>
        <name>UDP-N-acetyl-alpha-D-glucosamine</name>
        <dbReference type="ChEBI" id="CHEBI:57705"/>
    </ligand>
</feature>
<feature type="binding site" evidence="10">
    <location>
        <begin position="259"/>
        <end position="264"/>
    </location>
    <ligand>
        <name>UDP-N-acetyl-alpha-D-glucosamine</name>
        <dbReference type="ChEBI" id="CHEBI:57705"/>
    </ligand>
</feature>
<keyword evidence="10" id="KW-0997">Cell inner membrane</keyword>
<evidence type="ECO:0000256" key="5">
    <source>
        <dbReference type="ARBA" id="ARBA00022960"/>
    </source>
</evidence>
<keyword evidence="3 10" id="KW-0328">Glycosyltransferase</keyword>
<feature type="binding site" evidence="10">
    <location>
        <position position="285"/>
    </location>
    <ligand>
        <name>UDP-N-acetyl-alpha-D-glucosamine</name>
        <dbReference type="ChEBI" id="CHEBI:57705"/>
    </ligand>
</feature>
<dbReference type="InterPro" id="IPR007235">
    <property type="entry name" value="Glyco_trans_28_C"/>
</dbReference>
<evidence type="ECO:0000313" key="14">
    <source>
        <dbReference type="Proteomes" id="UP000000466"/>
    </source>
</evidence>
<feature type="binding site" evidence="10">
    <location>
        <begin position="11"/>
        <end position="13"/>
    </location>
    <ligand>
        <name>UDP-N-acetyl-alpha-D-glucosamine</name>
        <dbReference type="ChEBI" id="CHEBI:57705"/>
    </ligand>
</feature>
<keyword evidence="8 10" id="KW-0131">Cell cycle</keyword>
<keyword evidence="4 10" id="KW-0808">Transferase</keyword>
<sequence>MPSALIMAGGTGGHVFPALAVAEALRAQGWDTQWLGTQRGIEARLVPQAGISLHTMQVQGLRGKGMLSLLKAPFNLMRALWQARRILRQCQPSLVLGFGGFASGPGGLMARLQGLPLVIHEQNARAGTTNRLLAPIATRVLEAFDSGLKNAEQVGNPVRESIRAIAVPQTRLEGRTGPIQVLVLGGSLGAQFFNQTLPSAFAKLDKPVQVVHQTGEKWAEACQQQYAQAGFDAVRVQAFIEDMAAAYEQADLVICRAGALTVSEVACAGAAALFVPYPHAIDDHQTANARWLVERGAARMYAQSALDENVLIKELNGLCDRAVLSRMAIKARECARPEATASVVTVCQEVIND</sequence>
<evidence type="ECO:0000256" key="10">
    <source>
        <dbReference type="HAMAP-Rule" id="MF_00033"/>
    </source>
</evidence>
<dbReference type="SUPFAM" id="SSF53756">
    <property type="entry name" value="UDP-Glycosyltransferase/glycogen phosphorylase"/>
    <property type="match status" value="1"/>
</dbReference>
<protein>
    <recommendedName>
        <fullName evidence="10">UDP-N-acetylglucosamine--N-acetylmuramyl-(pentapeptide) pyrophosphoryl-undecaprenol N-acetylglucosamine transferase</fullName>
        <ecNumber evidence="10">2.4.1.227</ecNumber>
    </recommendedName>
    <alternativeName>
        <fullName evidence="10">Undecaprenyl-PP-MurNAc-pentapeptide-UDPGlcNAc GlcNAc transferase</fullName>
    </alternativeName>
</protein>
<dbReference type="RefSeq" id="WP_015048843.1">
    <property type="nucleotide sequence ID" value="NC_018868.3"/>
</dbReference>
<comment type="pathway">
    <text evidence="10">Cell wall biogenesis; peptidoglycan biosynthesis.</text>
</comment>
<evidence type="ECO:0000256" key="4">
    <source>
        <dbReference type="ARBA" id="ARBA00022679"/>
    </source>
</evidence>
<keyword evidence="14" id="KW-1185">Reference proteome</keyword>
<dbReference type="GO" id="GO:0051991">
    <property type="term" value="F:UDP-N-acetyl-D-glucosamine:N-acetylmuramoyl-L-alanyl-D-glutamyl-meso-2,6-diaminopimelyl-D-alanyl-D-alanine-diphosphoundecaprenol 4-beta-N-acetylglucosaminlytransferase activity"/>
    <property type="evidence" value="ECO:0007669"/>
    <property type="project" value="RHEA"/>
</dbReference>
<keyword evidence="2 10" id="KW-0132">Cell division</keyword>
<dbReference type="UniPathway" id="UPA00219"/>
<dbReference type="InterPro" id="IPR004276">
    <property type="entry name" value="GlycoTrans_28_N"/>
</dbReference>
<dbReference type="HOGENOM" id="CLU_037404_2_0_6"/>
<keyword evidence="5 10" id="KW-0133">Cell shape</keyword>
<keyword evidence="6 10" id="KW-0573">Peptidoglycan synthesis</keyword>
<dbReference type="Gene3D" id="3.40.50.2000">
    <property type="entry name" value="Glycogen Phosphorylase B"/>
    <property type="match status" value="2"/>
</dbReference>
<evidence type="ECO:0000256" key="3">
    <source>
        <dbReference type="ARBA" id="ARBA00022676"/>
    </source>
</evidence>
<name>K4KR18_SIMAS</name>
<keyword evidence="7 10" id="KW-0472">Membrane</keyword>
<evidence type="ECO:0000256" key="7">
    <source>
        <dbReference type="ARBA" id="ARBA00023136"/>
    </source>
</evidence>
<comment type="function">
    <text evidence="10">Cell wall formation. Catalyzes the transfer of a GlcNAc subunit on undecaprenyl-pyrophosphoryl-MurNAc-pentapeptide (lipid intermediate I) to form undecaprenyl-pyrophosphoryl-MurNAc-(pentapeptide)GlcNAc (lipid intermediate II).</text>
</comment>
<comment type="similarity">
    <text evidence="10">Belongs to the glycosyltransferase 28 family. MurG subfamily.</text>
</comment>
<dbReference type="Pfam" id="PF04101">
    <property type="entry name" value="Glyco_tran_28_C"/>
    <property type="match status" value="1"/>
</dbReference>
<evidence type="ECO:0000256" key="9">
    <source>
        <dbReference type="ARBA" id="ARBA00023316"/>
    </source>
</evidence>
<dbReference type="GO" id="GO:0071555">
    <property type="term" value="P:cell wall organization"/>
    <property type="evidence" value="ECO:0007669"/>
    <property type="project" value="UniProtKB-KW"/>
</dbReference>
<organism evidence="13 14">
    <name type="scientific">Simiduia agarivorans (strain DSM 21679 / JCM 13881 / BCRC 17597 / SA1)</name>
    <dbReference type="NCBI Taxonomy" id="1117647"/>
    <lineage>
        <taxon>Bacteria</taxon>
        <taxon>Pseudomonadati</taxon>
        <taxon>Pseudomonadota</taxon>
        <taxon>Gammaproteobacteria</taxon>
        <taxon>Cellvibrionales</taxon>
        <taxon>Cellvibrionaceae</taxon>
        <taxon>Simiduia</taxon>
    </lineage>
</organism>
<dbReference type="HAMAP" id="MF_00033">
    <property type="entry name" value="MurG"/>
    <property type="match status" value="1"/>
</dbReference>
<dbReference type="GO" id="GO:0008360">
    <property type="term" value="P:regulation of cell shape"/>
    <property type="evidence" value="ECO:0007669"/>
    <property type="project" value="UniProtKB-KW"/>
</dbReference>
<dbReference type="NCBIfam" id="TIGR01133">
    <property type="entry name" value="murG"/>
    <property type="match status" value="1"/>
</dbReference>
<proteinExistence type="inferred from homology"/>
<dbReference type="OrthoDB" id="9808936at2"/>
<evidence type="ECO:0000256" key="2">
    <source>
        <dbReference type="ARBA" id="ARBA00022618"/>
    </source>
</evidence>
<comment type="subcellular location">
    <subcellularLocation>
        <location evidence="10">Cell inner membrane</location>
        <topology evidence="10">Peripheral membrane protein</topology>
        <orientation evidence="10">Cytoplasmic side</orientation>
    </subcellularLocation>
</comment>
<dbReference type="GO" id="GO:0005975">
    <property type="term" value="P:carbohydrate metabolic process"/>
    <property type="evidence" value="ECO:0007669"/>
    <property type="project" value="InterPro"/>
</dbReference>
<dbReference type="KEGG" id="saga:M5M_17810"/>
<comment type="catalytic activity">
    <reaction evidence="10">
        <text>di-trans,octa-cis-undecaprenyl diphospho-N-acetyl-alpha-D-muramoyl-L-alanyl-D-glutamyl-meso-2,6-diaminopimeloyl-D-alanyl-D-alanine + UDP-N-acetyl-alpha-D-glucosamine = di-trans,octa-cis-undecaprenyl diphospho-[N-acetyl-alpha-D-glucosaminyl-(1-&gt;4)]-N-acetyl-alpha-D-muramoyl-L-alanyl-D-glutamyl-meso-2,6-diaminopimeloyl-D-alanyl-D-alanine + UDP + H(+)</text>
        <dbReference type="Rhea" id="RHEA:31227"/>
        <dbReference type="ChEBI" id="CHEBI:15378"/>
        <dbReference type="ChEBI" id="CHEBI:57705"/>
        <dbReference type="ChEBI" id="CHEBI:58223"/>
        <dbReference type="ChEBI" id="CHEBI:61387"/>
        <dbReference type="ChEBI" id="CHEBI:61388"/>
        <dbReference type="EC" id="2.4.1.227"/>
    </reaction>
</comment>
<dbReference type="GO" id="GO:0050511">
    <property type="term" value="F:undecaprenyldiphospho-muramoylpentapeptide beta-N-acetylglucosaminyltransferase activity"/>
    <property type="evidence" value="ECO:0007669"/>
    <property type="project" value="UniProtKB-UniRule"/>
</dbReference>
<feature type="binding site" evidence="10">
    <location>
        <position position="123"/>
    </location>
    <ligand>
        <name>UDP-N-acetyl-alpha-D-glucosamine</name>
        <dbReference type="ChEBI" id="CHEBI:57705"/>
    </ligand>
</feature>
<dbReference type="EMBL" id="CP003746">
    <property type="protein sequence ID" value="AFV00691.1"/>
    <property type="molecule type" value="Genomic_DNA"/>
</dbReference>
<dbReference type="GO" id="GO:0005886">
    <property type="term" value="C:plasma membrane"/>
    <property type="evidence" value="ECO:0007669"/>
    <property type="project" value="UniProtKB-SubCell"/>
</dbReference>
<dbReference type="EC" id="2.4.1.227" evidence="10"/>
<dbReference type="eggNOG" id="COG0707">
    <property type="taxonomic scope" value="Bacteria"/>
</dbReference>
<feature type="domain" description="Glycosyltransferase family 28 N-terminal" evidence="11">
    <location>
        <begin position="5"/>
        <end position="141"/>
    </location>
</feature>